<comment type="caution">
    <text evidence="1">The sequence shown here is derived from an EMBL/GenBank/DDBJ whole genome shotgun (WGS) entry which is preliminary data.</text>
</comment>
<keyword evidence="2" id="KW-1185">Reference proteome</keyword>
<dbReference type="EMBL" id="JAOAOG010000131">
    <property type="protein sequence ID" value="KAJ6246915.1"/>
    <property type="molecule type" value="Genomic_DNA"/>
</dbReference>
<evidence type="ECO:0000313" key="2">
    <source>
        <dbReference type="Proteomes" id="UP001150062"/>
    </source>
</evidence>
<reference evidence="1" key="1">
    <citation type="submission" date="2022-08" db="EMBL/GenBank/DDBJ databases">
        <title>Novel sulfate-reducing endosymbionts in the free-living metamonad Anaeramoeba.</title>
        <authorList>
            <person name="Jerlstrom-Hultqvist J."/>
            <person name="Cepicka I."/>
            <person name="Gallot-Lavallee L."/>
            <person name="Salas-Leiva D."/>
            <person name="Curtis B.A."/>
            <person name="Zahonova K."/>
            <person name="Pipaliya S."/>
            <person name="Dacks J."/>
            <person name="Roger A.J."/>
        </authorList>
    </citation>
    <scope>NUCLEOTIDE SEQUENCE</scope>
    <source>
        <strain evidence="1">Schooner1</strain>
    </source>
</reference>
<proteinExistence type="predicted"/>
<dbReference type="Proteomes" id="UP001150062">
    <property type="component" value="Unassembled WGS sequence"/>
</dbReference>
<organism evidence="1 2">
    <name type="scientific">Anaeramoeba flamelloides</name>
    <dbReference type="NCBI Taxonomy" id="1746091"/>
    <lineage>
        <taxon>Eukaryota</taxon>
        <taxon>Metamonada</taxon>
        <taxon>Anaeramoebidae</taxon>
        <taxon>Anaeramoeba</taxon>
    </lineage>
</organism>
<sequence>MIRPKKKKKKIDYIFLYSDENIPTYFELPIPEQNHLTKIKIQLNNYNSEDKKRIIQLAQLRKDYLQDLTKHKKKLIKILDFNKQSRKMASFELNKLTKLKANPRIIKSNSKTILKMIDEIFIIKEKIAIIEKRYLDEIEIVTVSLDYLQRQKLLFKILEQSIIQNKNQTLCSTHKNDFSIYLYQFQKQFNLLFLNECTIEGKRINAFSEYLKMDDCVLKAKDIRSFLGNYYYKILEKFEIMDKYHNQFYLFFSRLFFEKIIQYCISLIKSKTLSIDQKLFNSIIKIKISKKKIQFWSKMKRSLKNVKKINKLLKNVLNLFNTLPFQICPYNMIILIDKIYQQIFQINELRENSILLNGNKNTNSNMETNSETNLDKNLNFKKKIDYNLVKLFAYIIFKSKVFNLNFHLLFIRKLLPKRFMKGELLISFECFKGIY</sequence>
<evidence type="ECO:0000313" key="1">
    <source>
        <dbReference type="EMBL" id="KAJ6246915.1"/>
    </source>
</evidence>
<gene>
    <name evidence="1" type="ORF">M0813_02171</name>
</gene>
<name>A0ABQ8YQQ3_9EUKA</name>
<protein>
    <submittedName>
        <fullName evidence="1">Uncharacterized protein</fullName>
    </submittedName>
</protein>
<accession>A0ABQ8YQQ3</accession>